<dbReference type="PATRIC" id="fig|1437453.6.peg.7232"/>
<keyword evidence="1" id="KW-0614">Plasmid</keyword>
<dbReference type="RefSeq" id="WP_047121299.1">
    <property type="nucleotide sequence ID" value="NZ_LN831788.1"/>
</dbReference>
<sequence length="132" mass="13956">MAGPFPSTDGNAVPALDDTELGGLLDDLDGIHAGIDLIRDGIRLIALERLTPEQTQLLTVTLAGSPDGTDVLGLIAQAVARLTDPDTNPALRTLPFDRQKTCQQAGEHLVFDLADPNLRDHASRASAAIHTD</sequence>
<reference evidence="2" key="1">
    <citation type="submission" date="2015-02" db="EMBL/GenBank/DDBJ databases">
        <authorList>
            <person name="Gomez-Escribano P.J."/>
        </authorList>
    </citation>
    <scope>NUCLEOTIDE SEQUENCE [LARGE SCALE GENOMIC DNA]</scope>
    <source>
        <strain evidence="2">C34 (DSM 42122 / NRRL B-24963)</strain>
        <plasmid evidence="2">pSLE1</plasmid>
    </source>
</reference>
<proteinExistence type="predicted"/>
<dbReference type="KEGG" id="sle:sle1_106"/>
<dbReference type="AlphaFoldDB" id="A0A0F7VMH1"/>
<dbReference type="Proteomes" id="UP000035016">
    <property type="component" value="Plasmid pSLE1"/>
</dbReference>
<dbReference type="EMBL" id="LN831788">
    <property type="protein sequence ID" value="CQR59273.1"/>
    <property type="molecule type" value="Genomic_DNA"/>
</dbReference>
<name>A0A0F7VMH1_STRLW</name>
<organism evidence="1 2">
    <name type="scientific">Streptomyces leeuwenhoekii</name>
    <dbReference type="NCBI Taxonomy" id="1437453"/>
    <lineage>
        <taxon>Bacteria</taxon>
        <taxon>Bacillati</taxon>
        <taxon>Actinomycetota</taxon>
        <taxon>Actinomycetes</taxon>
        <taxon>Kitasatosporales</taxon>
        <taxon>Streptomycetaceae</taxon>
        <taxon>Streptomyces</taxon>
    </lineage>
</organism>
<evidence type="ECO:0000313" key="2">
    <source>
        <dbReference type="Proteomes" id="UP000035016"/>
    </source>
</evidence>
<geneLocation type="plasmid" evidence="1 2">
    <name>pSLE1</name>
</geneLocation>
<protein>
    <submittedName>
        <fullName evidence="1">Sle1_106 protein</fullName>
    </submittedName>
</protein>
<gene>
    <name evidence="1" type="ORF">sle1_106</name>
</gene>
<evidence type="ECO:0000313" key="1">
    <source>
        <dbReference type="EMBL" id="CQR59273.1"/>
    </source>
</evidence>
<accession>A0A0F7VMH1</accession>